<evidence type="ECO:0000313" key="1">
    <source>
        <dbReference type="EMBL" id="MQL82852.1"/>
    </source>
</evidence>
<dbReference type="Proteomes" id="UP000652761">
    <property type="component" value="Unassembled WGS sequence"/>
</dbReference>
<feature type="non-terminal residue" evidence="1">
    <location>
        <position position="1"/>
    </location>
</feature>
<comment type="caution">
    <text evidence="1">The sequence shown here is derived from an EMBL/GenBank/DDBJ whole genome shotgun (WGS) entry which is preliminary data.</text>
</comment>
<dbReference type="AlphaFoldDB" id="A0A843UB75"/>
<dbReference type="EMBL" id="NMUH01000657">
    <property type="protein sequence ID" value="MQL82852.1"/>
    <property type="molecule type" value="Genomic_DNA"/>
</dbReference>
<keyword evidence="2" id="KW-1185">Reference proteome</keyword>
<accession>A0A843UB75</accession>
<name>A0A843UB75_COLES</name>
<evidence type="ECO:0000313" key="2">
    <source>
        <dbReference type="Proteomes" id="UP000652761"/>
    </source>
</evidence>
<proteinExistence type="predicted"/>
<reference evidence="1" key="1">
    <citation type="submission" date="2017-07" db="EMBL/GenBank/DDBJ databases">
        <title>Taro Niue Genome Assembly and Annotation.</title>
        <authorList>
            <person name="Atibalentja N."/>
            <person name="Keating K."/>
            <person name="Fields C.J."/>
        </authorList>
    </citation>
    <scope>NUCLEOTIDE SEQUENCE</scope>
    <source>
        <strain evidence="1">Niue_2</strain>
        <tissue evidence="1">Leaf</tissue>
    </source>
</reference>
<organism evidence="1 2">
    <name type="scientific">Colocasia esculenta</name>
    <name type="common">Wild taro</name>
    <name type="synonym">Arum esculentum</name>
    <dbReference type="NCBI Taxonomy" id="4460"/>
    <lineage>
        <taxon>Eukaryota</taxon>
        <taxon>Viridiplantae</taxon>
        <taxon>Streptophyta</taxon>
        <taxon>Embryophyta</taxon>
        <taxon>Tracheophyta</taxon>
        <taxon>Spermatophyta</taxon>
        <taxon>Magnoliopsida</taxon>
        <taxon>Liliopsida</taxon>
        <taxon>Araceae</taxon>
        <taxon>Aroideae</taxon>
        <taxon>Colocasieae</taxon>
        <taxon>Colocasia</taxon>
    </lineage>
</organism>
<sequence>LPGIPPFCVLGGGRQSSLGQLGLSRACAYSLHGSAARPPLRLRDAGGRRPDERSRSRLQRRKALAYLLGREHLHISVLGGRFWGLPLVWLEEVLWQTCTTSSCVSRVVRACAPSGYAPDTCTSYPLRDFGPFAEDGSGYGSLLGINIQGRYKKCFPLNVDGVLAMFTPSATATVAVGVEMEVVAGATEPVTPIAPNSSFRSSSTIFLEAKSRD</sequence>
<gene>
    <name evidence="1" type="ORF">Taro_015334</name>
</gene>
<protein>
    <submittedName>
        <fullName evidence="1">Uncharacterized protein</fullName>
    </submittedName>
</protein>